<reference evidence="3" key="1">
    <citation type="submission" date="2021-01" db="UniProtKB">
        <authorList>
            <consortium name="EnsemblMetazoa"/>
        </authorList>
    </citation>
    <scope>IDENTIFICATION</scope>
</reference>
<dbReference type="RefSeq" id="XP_022643690.1">
    <property type="nucleotide sequence ID" value="XM_022787955.1"/>
</dbReference>
<dbReference type="GO" id="GO:0008017">
    <property type="term" value="F:microtubule binding"/>
    <property type="evidence" value="ECO:0007669"/>
    <property type="project" value="InterPro"/>
</dbReference>
<dbReference type="FunCoup" id="A0A7M7IZ75">
    <property type="interactions" value="971"/>
</dbReference>
<dbReference type="Pfam" id="PF03999">
    <property type="entry name" value="MAP65_ASE1"/>
    <property type="match status" value="1"/>
</dbReference>
<dbReference type="RefSeq" id="XP_022643689.1">
    <property type="nucleotide sequence ID" value="XM_022787954.1"/>
</dbReference>
<organism evidence="3 4">
    <name type="scientific">Varroa destructor</name>
    <name type="common">Honeybee mite</name>
    <dbReference type="NCBI Taxonomy" id="109461"/>
    <lineage>
        <taxon>Eukaryota</taxon>
        <taxon>Metazoa</taxon>
        <taxon>Ecdysozoa</taxon>
        <taxon>Arthropoda</taxon>
        <taxon>Chelicerata</taxon>
        <taxon>Arachnida</taxon>
        <taxon>Acari</taxon>
        <taxon>Parasitiformes</taxon>
        <taxon>Mesostigmata</taxon>
        <taxon>Gamasina</taxon>
        <taxon>Dermanyssoidea</taxon>
        <taxon>Varroidae</taxon>
        <taxon>Varroa</taxon>
    </lineage>
</organism>
<dbReference type="PANTHER" id="PTHR19321">
    <property type="entry name" value="PROTEIN REGULATOR OF CYTOKINESIS 1 PRC1-RELATED"/>
    <property type="match status" value="1"/>
</dbReference>
<proteinExistence type="predicted"/>
<evidence type="ECO:0008006" key="5">
    <source>
        <dbReference type="Google" id="ProtNLM"/>
    </source>
</evidence>
<protein>
    <recommendedName>
        <fullName evidence="5">Protein regulator of cytokinesis 1</fullName>
    </recommendedName>
</protein>
<dbReference type="GeneID" id="111242976"/>
<dbReference type="OrthoDB" id="642895at2759"/>
<dbReference type="EnsemblMetazoa" id="XM_022787955">
    <property type="protein sequence ID" value="XP_022643690"/>
    <property type="gene ID" value="LOC111242976"/>
</dbReference>
<dbReference type="AlphaFoldDB" id="A0A7M7IZ75"/>
<sequence>MATARATRLVPARYLSLYTDYVDSCSKSVLRLQDIWENCGHSEDIVDKKMNSLFRWFGARFVQTNLLSKWQTIIEDELQRLEDLKISIQLIRNELSELYKKLELAEPVQPNGLNLQQQFEWLDKCSKEADRIRSARMLQFKELRRQEQKILILMSDQQVWQGSIDYSAEANDKIPTESELALLSVHVASLRKEREVRLENLRPVIGEAREVMDRIGKVPNVAIEESLQSLSPELWDLSKANIELAGDMLDALRIEEMELCARHRLLLQQLQRIFNRLDVDSVEREKLLGRLRSTKTYQAVSRLEELEKEYKLLAKANLPQFIERLKYETKKCYEDLRAESGWRLPLDLEKLSDQGPSEKLAEAYEKHIDDLKSRHRSLIPLFKLFDDWQQMKEDYRQLEEAQKDPQRFKNRGGALLQETKKRDRLKKHLPLIMNQIMKFLDAYEADHGPVYVHGKMLREILNTDQRSGNSRSRSNSTNSGDARTPHKPVRSIPTASGSKTSKLRRAGTAFELKSSSGVKAGAGSVRQPDRTNHLVNAYANNGKIPTKSSENVNPVRNKDTSLKKRTLRRSLSYDGFKGNLSSNDLQSTRVANSGIATQASKCRLIF</sequence>
<feature type="region of interest" description="Disordered" evidence="2">
    <location>
        <begin position="463"/>
        <end position="504"/>
    </location>
</feature>
<dbReference type="KEGG" id="vde:111242976"/>
<evidence type="ECO:0000256" key="2">
    <source>
        <dbReference type="SAM" id="MobiDB-lite"/>
    </source>
</evidence>
<feature type="compositionally biased region" description="Low complexity" evidence="2">
    <location>
        <begin position="466"/>
        <end position="480"/>
    </location>
</feature>
<feature type="coiled-coil region" evidence="1">
    <location>
        <begin position="74"/>
        <end position="101"/>
    </location>
</feature>
<accession>A0A7M7IZ75</accession>
<feature type="region of interest" description="Disordered" evidence="2">
    <location>
        <begin position="400"/>
        <end position="420"/>
    </location>
</feature>
<evidence type="ECO:0000313" key="4">
    <source>
        <dbReference type="Proteomes" id="UP000594260"/>
    </source>
</evidence>
<evidence type="ECO:0000313" key="3">
    <source>
        <dbReference type="EnsemblMetazoa" id="XP_022643690"/>
    </source>
</evidence>
<dbReference type="GO" id="GO:0000226">
    <property type="term" value="P:microtubule cytoskeleton organization"/>
    <property type="evidence" value="ECO:0007669"/>
    <property type="project" value="InterPro"/>
</dbReference>
<dbReference type="InParanoid" id="A0A7M7IZ75"/>
<dbReference type="GO" id="GO:0005737">
    <property type="term" value="C:cytoplasm"/>
    <property type="evidence" value="ECO:0007669"/>
    <property type="project" value="TreeGrafter"/>
</dbReference>
<dbReference type="InterPro" id="IPR007145">
    <property type="entry name" value="MAP65_Ase1_PRC1"/>
</dbReference>
<name>A0A7M7IZ75_VARDE</name>
<keyword evidence="4" id="KW-1185">Reference proteome</keyword>
<dbReference type="OMA" id="IDVQINC"/>
<dbReference type="Gene3D" id="1.20.58.1520">
    <property type="match status" value="1"/>
</dbReference>
<dbReference type="Proteomes" id="UP000594260">
    <property type="component" value="Unplaced"/>
</dbReference>
<keyword evidence="1" id="KW-0175">Coiled coil</keyword>
<dbReference type="PANTHER" id="PTHR19321:SF41">
    <property type="entry name" value="FASCETTO-RELATED"/>
    <property type="match status" value="1"/>
</dbReference>
<evidence type="ECO:0000256" key="1">
    <source>
        <dbReference type="SAM" id="Coils"/>
    </source>
</evidence>
<dbReference type="GO" id="GO:0005819">
    <property type="term" value="C:spindle"/>
    <property type="evidence" value="ECO:0007669"/>
    <property type="project" value="TreeGrafter"/>
</dbReference>
<dbReference type="EnsemblMetazoa" id="XM_022787954">
    <property type="protein sequence ID" value="XP_022643689"/>
    <property type="gene ID" value="LOC111242976"/>
</dbReference>